<feature type="domain" description="Peptidase S9 prolyl oligopeptidase catalytic" evidence="6">
    <location>
        <begin position="485"/>
        <end position="698"/>
    </location>
</feature>
<dbReference type="InterPro" id="IPR051543">
    <property type="entry name" value="Serine_Peptidase_S9A"/>
</dbReference>
<dbReference type="EMBL" id="JADBEJ010000001">
    <property type="protein sequence ID" value="MBE1574356.1"/>
    <property type="molecule type" value="Genomic_DNA"/>
</dbReference>
<dbReference type="PANTHER" id="PTHR11757:SF19">
    <property type="entry name" value="PROLYL ENDOPEPTIDASE-LIKE"/>
    <property type="match status" value="1"/>
</dbReference>
<dbReference type="SUPFAM" id="SSF50993">
    <property type="entry name" value="Peptidase/esterase 'gauge' domain"/>
    <property type="match status" value="1"/>
</dbReference>
<evidence type="ECO:0000256" key="3">
    <source>
        <dbReference type="ARBA" id="ARBA00022801"/>
    </source>
</evidence>
<feature type="region of interest" description="Disordered" evidence="5">
    <location>
        <begin position="1"/>
        <end position="20"/>
    </location>
</feature>
<evidence type="ECO:0000256" key="5">
    <source>
        <dbReference type="SAM" id="MobiDB-lite"/>
    </source>
</evidence>
<dbReference type="PANTHER" id="PTHR11757">
    <property type="entry name" value="PROTEASE FAMILY S9A OLIGOPEPTIDASE"/>
    <property type="match status" value="1"/>
</dbReference>
<evidence type="ECO:0000313" key="9">
    <source>
        <dbReference type="Proteomes" id="UP000656548"/>
    </source>
</evidence>
<evidence type="ECO:0000259" key="6">
    <source>
        <dbReference type="Pfam" id="PF00326"/>
    </source>
</evidence>
<evidence type="ECO:0000256" key="4">
    <source>
        <dbReference type="ARBA" id="ARBA00022825"/>
    </source>
</evidence>
<organism evidence="8 9">
    <name type="scientific">Amycolatopsis roodepoortensis</name>
    <dbReference type="NCBI Taxonomy" id="700274"/>
    <lineage>
        <taxon>Bacteria</taxon>
        <taxon>Bacillati</taxon>
        <taxon>Actinomycetota</taxon>
        <taxon>Actinomycetes</taxon>
        <taxon>Pseudonocardiales</taxon>
        <taxon>Pseudonocardiaceae</taxon>
        <taxon>Amycolatopsis</taxon>
    </lineage>
</organism>
<dbReference type="InterPro" id="IPR002470">
    <property type="entry name" value="Peptidase_S9A"/>
</dbReference>
<keyword evidence="3 8" id="KW-0378">Hydrolase</keyword>
<dbReference type="EC" id="3.4.21.83" evidence="8"/>
<comment type="similarity">
    <text evidence="1">Belongs to the peptidase S9A family.</text>
</comment>
<dbReference type="GO" id="GO:0004252">
    <property type="term" value="F:serine-type endopeptidase activity"/>
    <property type="evidence" value="ECO:0007669"/>
    <property type="project" value="UniProtKB-EC"/>
</dbReference>
<proteinExistence type="inferred from homology"/>
<evidence type="ECO:0000256" key="2">
    <source>
        <dbReference type="ARBA" id="ARBA00022670"/>
    </source>
</evidence>
<dbReference type="InterPro" id="IPR023302">
    <property type="entry name" value="Pept_S9A_N"/>
</dbReference>
<dbReference type="Gene3D" id="3.40.50.1820">
    <property type="entry name" value="alpha/beta hydrolase"/>
    <property type="match status" value="1"/>
</dbReference>
<evidence type="ECO:0000313" key="8">
    <source>
        <dbReference type="EMBL" id="MBE1574356.1"/>
    </source>
</evidence>
<dbReference type="Pfam" id="PF00326">
    <property type="entry name" value="Peptidase_S9"/>
    <property type="match status" value="1"/>
</dbReference>
<gene>
    <name evidence="8" type="ORF">H4W30_001385</name>
</gene>
<reference evidence="8 9" key="1">
    <citation type="submission" date="2020-10" db="EMBL/GenBank/DDBJ databases">
        <title>Sequencing the genomes of 1000 actinobacteria strains.</title>
        <authorList>
            <person name="Klenk H.-P."/>
        </authorList>
    </citation>
    <scope>NUCLEOTIDE SEQUENCE [LARGE SCALE GENOMIC DNA]</scope>
    <source>
        <strain evidence="8 9">DSM 46661</strain>
    </source>
</reference>
<dbReference type="SUPFAM" id="SSF53474">
    <property type="entry name" value="alpha/beta-Hydrolases"/>
    <property type="match status" value="1"/>
</dbReference>
<protein>
    <submittedName>
        <fullName evidence="8">Oligopeptidase B</fullName>
        <ecNumber evidence="8">3.4.21.83</ecNumber>
    </submittedName>
</protein>
<dbReference type="Pfam" id="PF02897">
    <property type="entry name" value="Peptidase_S9_N"/>
    <property type="match status" value="1"/>
</dbReference>
<dbReference type="Gene3D" id="2.130.10.120">
    <property type="entry name" value="Prolyl oligopeptidase, N-terminal domain"/>
    <property type="match status" value="1"/>
</dbReference>
<evidence type="ECO:0000259" key="7">
    <source>
        <dbReference type="Pfam" id="PF02897"/>
    </source>
</evidence>
<dbReference type="InterPro" id="IPR029058">
    <property type="entry name" value="AB_hydrolase_fold"/>
</dbReference>
<evidence type="ECO:0000256" key="1">
    <source>
        <dbReference type="ARBA" id="ARBA00005228"/>
    </source>
</evidence>
<feature type="domain" description="Peptidase S9A N-terminal" evidence="7">
    <location>
        <begin position="13"/>
        <end position="418"/>
    </location>
</feature>
<dbReference type="RefSeq" id="WP_192741996.1">
    <property type="nucleotide sequence ID" value="NZ_JADBEJ010000001.1"/>
</dbReference>
<dbReference type="InterPro" id="IPR001375">
    <property type="entry name" value="Peptidase_S9_cat"/>
</dbReference>
<sequence length="716" mass="79449">MKTTRPESVPLPPSAPVQPTERTLHGETVVDAFGWMRDHADPRLREYLVREREYFDGYAREIGPLIDELVAGAGRRKVGERPFSWRLGDHEYSTRLADEGGRYTRYVRRELSEDGEPEVVLDLGDLAKGHDFTRIGLFEPSPDGRWLAYSVDHVGYESYELRFRDLATGTDLPRTRQETYYTGAWDASSSTFVYVVHDAAMRPYRVLAHDLTADPGVPDAVLWNEEDEHFTTTVRTTRTHDWLVITNQSRTTTEELLLPTDDFTATPRPVMPRRHGRVYFADHQRTTREDRLVALVAEGREERRLVGLPLAELETQQWREILERRADTAWQRLDVFAAGLLLSGHRRGTTVFTLLGPDGATRDVTPASPGGCLIFEGRRDALRVQMDQRTTYEADDIVLTEHTLSGPPRYWRLSLRTGACDALDEVAVAGFDPGDYRTRKLFAESADGTAIPVTIAHRADVRPDGGNPAVVFCYGAYERPWEPVFSQEVLSLLDRGFVYAIAHVRGGGELGRCGWFDGSMLATPQSFRDLAAARDHLVATGWAHAGGVVAHGSCAGGVAVGQAYTDTPGKWAGVVAEAPACDLLNAMLDEKLPLTVNEWEEWGDPRDPAIYRSMREYVAYENVSDLPRPPLLVTAYANDPRVLVHEPARWTAALRQADTHGNTILLRTELGDGGHHGPSGPAQVARAAAEITAFVVESATRGMAAGVDDRVQGTTA</sequence>
<accession>A0ABR9L170</accession>
<name>A0ABR9L170_9PSEU</name>
<dbReference type="Proteomes" id="UP000656548">
    <property type="component" value="Unassembled WGS sequence"/>
</dbReference>
<comment type="caution">
    <text evidence="8">The sequence shown here is derived from an EMBL/GenBank/DDBJ whole genome shotgun (WGS) entry which is preliminary data.</text>
</comment>
<keyword evidence="9" id="KW-1185">Reference proteome</keyword>
<keyword evidence="4" id="KW-0720">Serine protease</keyword>
<keyword evidence="2" id="KW-0645">Protease</keyword>
<dbReference type="PRINTS" id="PR00862">
    <property type="entry name" value="PROLIGOPTASE"/>
</dbReference>